<dbReference type="PANTHER" id="PTHR42721">
    <property type="entry name" value="SUGAR HYDROLASE-RELATED"/>
    <property type="match status" value="1"/>
</dbReference>
<evidence type="ECO:0000313" key="7">
    <source>
        <dbReference type="Proteomes" id="UP001374579"/>
    </source>
</evidence>
<gene>
    <name evidence="6" type="ORF">V1264_015821</name>
</gene>
<dbReference type="Pfam" id="PF01915">
    <property type="entry name" value="Glyco_hydro_3_C"/>
    <property type="match status" value="1"/>
</dbReference>
<dbReference type="InterPro" id="IPR036881">
    <property type="entry name" value="Glyco_hydro_3_C_sf"/>
</dbReference>
<keyword evidence="7" id="KW-1185">Reference proteome</keyword>
<dbReference type="InterPro" id="IPR001764">
    <property type="entry name" value="Glyco_hydro_3_N"/>
</dbReference>
<dbReference type="InterPro" id="IPR017853">
    <property type="entry name" value="GH"/>
</dbReference>
<dbReference type="GO" id="GO:0045493">
    <property type="term" value="P:xylan catabolic process"/>
    <property type="evidence" value="ECO:0007669"/>
    <property type="project" value="InterPro"/>
</dbReference>
<proteinExistence type="predicted"/>
<sequence length="816" mass="89085">MCVACYRSDNSGKTTTHSKAADIDIKRTETGGSNDNTDVKVSDTYSKRAHTRTGKTEDDDVTYDTVREDPPFPNGRLTNSKRDANVLNFHSADYPFRNVSLPWATRVDNLVSLLTLEEIQLQMARGGHGADVSPAPPIPRLGVGPYSWNTECLRGVVNAGPATSFPQALGLAATFSADVVGRVARATGREVRAKYNNYTRHGLYGDHMGLSCFSPVVNIMRDPRWGRNQETYGEDPYLTSTLATSFVHGLQGNHSRYVLANAGCKHFDVHGGPEDIPQSRFSFNAQVSELDWHQTFLPAFKACVDAGTYSVMCSYNSINGVPACANHKLLTEILRDTWGFTGYVVSDQSALERIVTDHHYVNDYVTAAADAINAGVNIEVSKNNVNGVFMQLVPAMQKDLVQEETIRKRAKPLFHTRMRLGEFDPASMNPYSTLDLSIIQSPAHQALTLEAAMKSFVLLKNKDGFLPIIEKFAVVSVVGPMSNNASIIYGPENKSPTVNVTATVTPLEGLRQLGLTVTHAEGCDDVSCQGYDAQGIKTAVEKADIVLVCLGTGQLQENEGHDRADLELPGQQLQLLQDTVTFSNGAPVVLLLFNACPLNVTWAAQNPSVSAIMECWFPAQSTGTALLHVLTNEGGTSSPAGRLPSTWPLLADQIPNMVNYSMSGRTYRYSNAPALYPFGFGLSYTTFWYSELSLSNQTIRAGQPLQGSVVLRNSGKVTCDEVVQVYIRWNDQSLPAPTLQLAWFDRVTVTGGTSQKIQFTVTRQSMAVWLVQGWTISPGSVTVYVGGQQPGQITSVPSNVLSQDFVITGLQHLDKY</sequence>
<dbReference type="AlphaFoldDB" id="A0AAN9GGF6"/>
<evidence type="ECO:0000256" key="1">
    <source>
        <dbReference type="ARBA" id="ARBA00022729"/>
    </source>
</evidence>
<keyword evidence="3" id="KW-0326">Glycosidase</keyword>
<dbReference type="Gene3D" id="3.20.20.300">
    <property type="entry name" value="Glycoside hydrolase, family 3, N-terminal domain"/>
    <property type="match status" value="1"/>
</dbReference>
<dbReference type="InterPro" id="IPR013783">
    <property type="entry name" value="Ig-like_fold"/>
</dbReference>
<name>A0AAN9GGF6_9CAEN</name>
<organism evidence="6 7">
    <name type="scientific">Littorina saxatilis</name>
    <dbReference type="NCBI Taxonomy" id="31220"/>
    <lineage>
        <taxon>Eukaryota</taxon>
        <taxon>Metazoa</taxon>
        <taxon>Spiralia</taxon>
        <taxon>Lophotrochozoa</taxon>
        <taxon>Mollusca</taxon>
        <taxon>Gastropoda</taxon>
        <taxon>Caenogastropoda</taxon>
        <taxon>Littorinimorpha</taxon>
        <taxon>Littorinoidea</taxon>
        <taxon>Littorinidae</taxon>
        <taxon>Littorina</taxon>
    </lineage>
</organism>
<dbReference type="SUPFAM" id="SSF51445">
    <property type="entry name" value="(Trans)glycosidases"/>
    <property type="match status" value="1"/>
</dbReference>
<dbReference type="Pfam" id="PF14310">
    <property type="entry name" value="Fn3-like"/>
    <property type="match status" value="1"/>
</dbReference>
<dbReference type="GO" id="GO:0009044">
    <property type="term" value="F:xylan 1,4-beta-xylosidase activity"/>
    <property type="evidence" value="ECO:0007669"/>
    <property type="project" value="InterPro"/>
</dbReference>
<evidence type="ECO:0000256" key="2">
    <source>
        <dbReference type="ARBA" id="ARBA00022801"/>
    </source>
</evidence>
<dbReference type="InterPro" id="IPR036962">
    <property type="entry name" value="Glyco_hydro_3_N_sf"/>
</dbReference>
<dbReference type="Pfam" id="PF00933">
    <property type="entry name" value="Glyco_hydro_3"/>
    <property type="match status" value="1"/>
</dbReference>
<keyword evidence="1" id="KW-0732">Signal</keyword>
<evidence type="ECO:0000256" key="3">
    <source>
        <dbReference type="ARBA" id="ARBA00023295"/>
    </source>
</evidence>
<evidence type="ECO:0000313" key="6">
    <source>
        <dbReference type="EMBL" id="KAK7108018.1"/>
    </source>
</evidence>
<accession>A0AAN9GGF6</accession>
<protein>
    <recommendedName>
        <fullName evidence="5">Fibronectin type III-like domain-containing protein</fullName>
    </recommendedName>
</protein>
<comment type="caution">
    <text evidence="6">The sequence shown here is derived from an EMBL/GenBank/DDBJ whole genome shotgun (WGS) entry which is preliminary data.</text>
</comment>
<dbReference type="InterPro" id="IPR026891">
    <property type="entry name" value="Fn3-like"/>
</dbReference>
<dbReference type="Proteomes" id="UP001374579">
    <property type="component" value="Unassembled WGS sequence"/>
</dbReference>
<evidence type="ECO:0000256" key="4">
    <source>
        <dbReference type="SAM" id="MobiDB-lite"/>
    </source>
</evidence>
<dbReference type="SUPFAM" id="SSF52279">
    <property type="entry name" value="Beta-D-glucan exohydrolase, C-terminal domain"/>
    <property type="match status" value="1"/>
</dbReference>
<reference evidence="6 7" key="1">
    <citation type="submission" date="2024-02" db="EMBL/GenBank/DDBJ databases">
        <title>Chromosome-scale genome assembly of the rough periwinkle Littorina saxatilis.</title>
        <authorList>
            <person name="De Jode A."/>
            <person name="Faria R."/>
            <person name="Formenti G."/>
            <person name="Sims Y."/>
            <person name="Smith T.P."/>
            <person name="Tracey A."/>
            <person name="Wood J.M.D."/>
            <person name="Zagrodzka Z.B."/>
            <person name="Johannesson K."/>
            <person name="Butlin R.K."/>
            <person name="Leder E.H."/>
        </authorList>
    </citation>
    <scope>NUCLEOTIDE SEQUENCE [LARGE SCALE GENOMIC DNA]</scope>
    <source>
        <strain evidence="6">Snail1</strain>
        <tissue evidence="6">Muscle</tissue>
    </source>
</reference>
<dbReference type="GO" id="GO:0046556">
    <property type="term" value="F:alpha-L-arabinofuranosidase activity"/>
    <property type="evidence" value="ECO:0007669"/>
    <property type="project" value="TreeGrafter"/>
</dbReference>
<dbReference type="Gene3D" id="2.60.40.10">
    <property type="entry name" value="Immunoglobulins"/>
    <property type="match status" value="1"/>
</dbReference>
<dbReference type="PANTHER" id="PTHR42721:SF42">
    <property type="entry name" value="FIBRONECTIN TYPE III-LIKE DOMAIN-CONTAINING PROTEIN"/>
    <property type="match status" value="1"/>
</dbReference>
<feature type="region of interest" description="Disordered" evidence="4">
    <location>
        <begin position="26"/>
        <end position="79"/>
    </location>
</feature>
<dbReference type="EMBL" id="JBAMIC010000004">
    <property type="protein sequence ID" value="KAK7108018.1"/>
    <property type="molecule type" value="Genomic_DNA"/>
</dbReference>
<dbReference type="InterPro" id="IPR002772">
    <property type="entry name" value="Glyco_hydro_3_C"/>
</dbReference>
<dbReference type="SMART" id="SM01217">
    <property type="entry name" value="Fn3_like"/>
    <property type="match status" value="1"/>
</dbReference>
<dbReference type="InterPro" id="IPR044993">
    <property type="entry name" value="BXL"/>
</dbReference>
<dbReference type="PRINTS" id="PR00133">
    <property type="entry name" value="GLHYDRLASE3"/>
</dbReference>
<keyword evidence="2" id="KW-0378">Hydrolase</keyword>
<evidence type="ECO:0000259" key="5">
    <source>
        <dbReference type="SMART" id="SM01217"/>
    </source>
</evidence>
<feature type="domain" description="Fibronectin type III-like" evidence="5">
    <location>
        <begin position="721"/>
        <end position="789"/>
    </location>
</feature>
<dbReference type="Gene3D" id="3.40.50.1700">
    <property type="entry name" value="Glycoside hydrolase family 3 C-terminal domain"/>
    <property type="match status" value="1"/>
</dbReference>
<dbReference type="GO" id="GO:0031222">
    <property type="term" value="P:arabinan catabolic process"/>
    <property type="evidence" value="ECO:0007669"/>
    <property type="project" value="TreeGrafter"/>
</dbReference>